<keyword evidence="1" id="KW-0812">Transmembrane</keyword>
<sequence>MSQEGSGQAGNALLSVARFRVGRILMWILAIPFLSVGSLGFIPVSRQVVPDPAAVQTTSLVVAVWLGSPRVPVLASQEKRSDELSAFAATRKVTVSRGRALAAGCVRSARVGGSLPPQPAAASRSTAIVAKRPWCGRARKGNREASSLFGKNVYLS</sequence>
<evidence type="ECO:0000256" key="1">
    <source>
        <dbReference type="SAM" id="Phobius"/>
    </source>
</evidence>
<dbReference type="EMBL" id="FOAP01000001">
    <property type="protein sequence ID" value="SEK27961.1"/>
    <property type="molecule type" value="Genomic_DNA"/>
</dbReference>
<keyword evidence="3" id="KW-1185">Reference proteome</keyword>
<keyword evidence="1" id="KW-1133">Transmembrane helix</keyword>
<protein>
    <submittedName>
        <fullName evidence="2">Uncharacterized protein</fullName>
    </submittedName>
</protein>
<proteinExistence type="predicted"/>
<evidence type="ECO:0000313" key="2">
    <source>
        <dbReference type="EMBL" id="SEK27961.1"/>
    </source>
</evidence>
<accession>A0A1H7FPV3</accession>
<evidence type="ECO:0000313" key="3">
    <source>
        <dbReference type="Proteomes" id="UP000182719"/>
    </source>
</evidence>
<name>A0A1H7FPV3_STIAU</name>
<gene>
    <name evidence="2" type="ORF">SAMN05444354_101175</name>
</gene>
<dbReference type="Proteomes" id="UP000182719">
    <property type="component" value="Unassembled WGS sequence"/>
</dbReference>
<reference evidence="3" key="1">
    <citation type="submission" date="2016-10" db="EMBL/GenBank/DDBJ databases">
        <authorList>
            <person name="Varghese N."/>
            <person name="Submissions S."/>
        </authorList>
    </citation>
    <scope>NUCLEOTIDE SEQUENCE [LARGE SCALE GENOMIC DNA]</scope>
    <source>
        <strain evidence="3">DSM 17044</strain>
    </source>
</reference>
<dbReference type="AlphaFoldDB" id="A0A1H7FPV3"/>
<organism evidence="2 3">
    <name type="scientific">Stigmatella aurantiaca</name>
    <dbReference type="NCBI Taxonomy" id="41"/>
    <lineage>
        <taxon>Bacteria</taxon>
        <taxon>Pseudomonadati</taxon>
        <taxon>Myxococcota</taxon>
        <taxon>Myxococcia</taxon>
        <taxon>Myxococcales</taxon>
        <taxon>Cystobacterineae</taxon>
        <taxon>Archangiaceae</taxon>
        <taxon>Stigmatella</taxon>
    </lineage>
</organism>
<keyword evidence="1" id="KW-0472">Membrane</keyword>
<feature type="transmembrane region" description="Helical" evidence="1">
    <location>
        <begin position="24"/>
        <end position="42"/>
    </location>
</feature>